<evidence type="ECO:0000313" key="1">
    <source>
        <dbReference type="EMBL" id="ALJ58850.1"/>
    </source>
</evidence>
<dbReference type="KEGG" id="bcel:BcellWH2_01596"/>
<protein>
    <recommendedName>
        <fullName evidence="3">DGQHR domain-containing protein</fullName>
    </recommendedName>
</protein>
<organism evidence="1 2">
    <name type="scientific">Bacteroides cellulosilyticus</name>
    <dbReference type="NCBI Taxonomy" id="246787"/>
    <lineage>
        <taxon>Bacteria</taxon>
        <taxon>Pseudomonadati</taxon>
        <taxon>Bacteroidota</taxon>
        <taxon>Bacteroidia</taxon>
        <taxon>Bacteroidales</taxon>
        <taxon>Bacteroidaceae</taxon>
        <taxon>Bacteroides</taxon>
    </lineage>
</organism>
<reference evidence="1 2" key="1">
    <citation type="journal article" date="2015" name="Science">
        <title>Genetic determinants of in vivo fitness and diet responsiveness in multiple human gut Bacteroides.</title>
        <authorList>
            <person name="Wu M."/>
            <person name="McNulty N.P."/>
            <person name="Rodionov D.A."/>
            <person name="Khoroshkin M.S."/>
            <person name="Griffin N.W."/>
            <person name="Cheng J."/>
            <person name="Latreille P."/>
            <person name="Kerstetter R.A."/>
            <person name="Terrapon N."/>
            <person name="Henrissat B."/>
            <person name="Osterman A.L."/>
            <person name="Gordon J.I."/>
        </authorList>
    </citation>
    <scope>NUCLEOTIDE SEQUENCE [LARGE SCALE GENOMIC DNA]</scope>
    <source>
        <strain evidence="1 2">WH2</strain>
    </source>
</reference>
<evidence type="ECO:0008006" key="3">
    <source>
        <dbReference type="Google" id="ProtNLM"/>
    </source>
</evidence>
<gene>
    <name evidence="1" type="ORF">BcellWH2_01596</name>
</gene>
<dbReference type="EMBL" id="CP012801">
    <property type="protein sequence ID" value="ALJ58850.1"/>
    <property type="molecule type" value="Genomic_DNA"/>
</dbReference>
<dbReference type="Proteomes" id="UP000061809">
    <property type="component" value="Chromosome"/>
</dbReference>
<name>A0A0P0FMR9_9BACE</name>
<proteinExistence type="predicted"/>
<dbReference type="RefSeq" id="WP_029427921.1">
    <property type="nucleotide sequence ID" value="NZ_CP012801.1"/>
</dbReference>
<sequence length="297" mass="33811">MNNLNLLFIEGNRTKIDNSNVVESYNKIKAWGFIETMPIEYFPMEEAKNKLGGRKLYRPTITRKKGEGSATISNFEIKMVEVQVADYNKYDGVCGDGQHRTIALMFDELKDVTATYQPVKFSKENMDILAYISIRNNGRKWSNDDFYASDISTGDNNADYILNKRKEGYIPAFLFNVYTLGTSNLTAAQIKSVQQGYKKLSDFSKVQISKDTQDKGDRILEALESNNFISKDRLTGRFGAGLKAFFTECKDIEVVVNTINIINKENWDKYFTPIAGQSMEAKSYKEALTELAKQIKD</sequence>
<evidence type="ECO:0000313" key="2">
    <source>
        <dbReference type="Proteomes" id="UP000061809"/>
    </source>
</evidence>
<dbReference type="AlphaFoldDB" id="A0A0P0FMR9"/>
<accession>A0A0P0FMR9</accession>
<dbReference type="PATRIC" id="fig|246787.4.peg.1641"/>